<dbReference type="EMBL" id="EU197055">
    <property type="protein sequence ID" value="ABY62968.1"/>
    <property type="molecule type" value="Genomic_DNA"/>
</dbReference>
<dbReference type="RefSeq" id="YP_001956861.1">
    <property type="nucleotide sequence ID" value="NC_010821.1"/>
</dbReference>
<protein>
    <submittedName>
        <fullName evidence="1">Uncharacterized protein</fullName>
    </submittedName>
</protein>
<name>B3FJ00_BP201</name>
<sequence length="157" mass="17064">MQPINAAELITEEVADKSAEAAQELIKQAGWDIVAEMGRALAEGINATALVIYPISVNLEKYKALLTDPEGFEAKYNTLRKDVKNISQALVGLYEHHEGKKGTPTEAELSLVNGLTLGYTKVQGHLEQAIHPLMLNIVADLEAVGITELTIEEKKDA</sequence>
<dbReference type="Proteomes" id="UP000002421">
    <property type="component" value="Segment"/>
</dbReference>
<evidence type="ECO:0000313" key="1">
    <source>
        <dbReference type="EMBL" id="ABY62968.1"/>
    </source>
</evidence>
<dbReference type="OrthoDB" id="38002at10239"/>
<reference evidence="1 2" key="1">
    <citation type="journal article" date="2008" name="Virology">
        <title>Characterization of Pseudomonas chlororaphis myovirus 201varphi2-1 via genomic sequencing, mass spectrometry, and electron microscopy.</title>
        <authorList>
            <person name="Thomas J.A."/>
            <person name="Rolando M.R."/>
            <person name="Carroll C.A."/>
            <person name="Shen P.S."/>
            <person name="Belnap D.M."/>
            <person name="Weintraub S.T."/>
            <person name="Serwer P."/>
            <person name="Hardies S.C."/>
        </authorList>
    </citation>
    <scope>NUCLEOTIDE SEQUENCE</scope>
</reference>
<evidence type="ECO:0000313" key="2">
    <source>
        <dbReference type="Proteomes" id="UP000002421"/>
    </source>
</evidence>
<keyword evidence="2" id="KW-1185">Reference proteome</keyword>
<proteinExistence type="predicted"/>
<gene>
    <name evidence="1" type="ORF">201phi2-1p137</name>
</gene>
<accession>B3FJ00</accession>
<organism evidence="1 2">
    <name type="scientific">Pseudomonas phage 201phi2-1</name>
    <name type="common">Pseudomonas chlororaphis phage 201phi2-1</name>
    <dbReference type="NCBI Taxonomy" id="198110"/>
    <lineage>
        <taxon>Viruses</taxon>
        <taxon>Duplodnaviria</taxon>
        <taxon>Heunggongvirae</taxon>
        <taxon>Uroviricota</taxon>
        <taxon>Caudoviricetes</taxon>
        <taxon>Chimalliviridae</taxon>
        <taxon>Serwervirus</taxon>
        <taxon>Serwervirus 201phi21</taxon>
    </lineage>
</organism>
<dbReference type="KEGG" id="vg:6372280"/>
<organismHost>
    <name type="scientific">Pseudomonas chlororaphis</name>
    <dbReference type="NCBI Taxonomy" id="587753"/>
</organismHost>